<dbReference type="AlphaFoldDB" id="A0A1D3TG04"/>
<feature type="transmembrane region" description="Helical" evidence="2">
    <location>
        <begin position="643"/>
        <end position="664"/>
    </location>
</feature>
<keyword evidence="2" id="KW-0812">Transmembrane</keyword>
<gene>
    <name evidence="3" type="primary">PocGH01_06018500</name>
    <name evidence="3" type="ORF">POCGH01_06018500</name>
</gene>
<dbReference type="VEuPathDB" id="PlasmoDB:POWCR01_060013400"/>
<evidence type="ECO:0000256" key="2">
    <source>
        <dbReference type="SAM" id="Phobius"/>
    </source>
</evidence>
<dbReference type="Proteomes" id="UP000242942">
    <property type="component" value="Chromosome 6"/>
</dbReference>
<evidence type="ECO:0000313" key="4">
    <source>
        <dbReference type="Proteomes" id="UP000242942"/>
    </source>
</evidence>
<feature type="transmembrane region" description="Helical" evidence="2">
    <location>
        <begin position="715"/>
        <end position="733"/>
    </location>
</feature>
<feature type="coiled-coil region" evidence="1">
    <location>
        <begin position="1159"/>
        <end position="1207"/>
    </location>
</feature>
<evidence type="ECO:0000256" key="1">
    <source>
        <dbReference type="SAM" id="Coils"/>
    </source>
</evidence>
<feature type="transmembrane region" description="Helical" evidence="2">
    <location>
        <begin position="615"/>
        <end position="636"/>
    </location>
</feature>
<keyword evidence="4" id="KW-1185">Reference proteome</keyword>
<feature type="transmembrane region" description="Helical" evidence="2">
    <location>
        <begin position="792"/>
        <end position="814"/>
    </location>
</feature>
<keyword evidence="2" id="KW-0472">Membrane</keyword>
<evidence type="ECO:0000313" key="3">
    <source>
        <dbReference type="EMBL" id="SCP03885.1"/>
    </source>
</evidence>
<sequence length="1265" mass="150725">MKENEILELERIRNEILKKKEKYDYSYVLYIVLLVTHLFLFIKIVSIYYTYSSNDYFVDCFNQSFSYFVQSEYLSENNVATIQRNLPKITNMCNYKKIRYMSSGANQLGNSLLFYNKGANTYIDYTIAFHKLLSSEIFEVQTSMSITHYYHWEEWTQHLTLSIVTFAIIYRDWATKEKIKNTLHVCIAIPFHINILYQQFIDSIENDSIQKKFIEFLIYAYYIFIIINIFKTISKTFKMFMIPIKIVDHTVRHNYTLLAFLLSLLVLTFVNYLSCDKKWNSYFKSVYTFSDSSKYKNEFIYNFSFTLIYYFFFIPMIIILSSATTFLIIHKNSDIFNMKAMKNPLWDRLKKYVFFLKEEKYMVRDEVDIEKNANRSEENIHKVLGEPYEAYEQYEVNMIKGGLLRIASIIIFFLLLVLFFVKIFFDQNAMAHIDVNFTQLLREPFVTRTDDEKSLDTLVSPSEYFDFLNNVMINNIMRNKKNLGNKKVYDLEANFSGHDIFMYENFFHVFPYDIYIALRDGHTDSGELTVDNPLLSGELITQERELDQHKDLFDYSHEGIQCYDAYSILYSFENNLLVLINTSFNAEKNGQFRKGKEIFVHEMNRFDSSEYTSKLMILISLLIVTVAYFIVIMYMLYYVRNNYFLTFFGFFFLICIFFFTLNFMTLKSLRYTYDYIDQIKKKNISDTFNLNKLGKFKTLIQDLLSIKVCKFYGDLFSYIIFILLILKIVNYFTSIVKYKLHFLFITLSIFLLVLLTSLLKSSTIPDISKNFLTWVMLFYHIQANEKISAYQFVFKFVFFFFLYYITSIYLYIFLKKSEHVVKVKLDKNDDPMYLPFDDMDIDDHDVLLYFKSVLYSIDKIFEKLRILKEKYQISQVINQQIQWYNNYCYQRTIQNNFLNVQKQLRNSYEHNRNVMHDGQFVNLRDSCYGAVVSQQENKHRDENDNGVSTHKVGRYAVDKSADGVKAIGNVENYDHVHNKIGDYLMDGRMTKGQSANEHMVNEQVLKNRHDVNMESDTVEELKDSKSCVNSVFVEKDMSKEALYYNDLEMVAKAENMFFFFTKLMNEKYDFHFLHDEDEENAQSGCFHESSKRMQKRKTALVSFLKKGMQDKNALRRREKVKKKKRSILKKLLKSLYSDIGYIENIKITYTYILFLKIKRHILLKNIDELQYAKRELKSEYQNKVLYKNHLYNLRKKLTEQRENLEKSIIIGNKLKSTIIHVIEDGVFYKREEVKSDTKQESLLIEEAKCEGGVFGEPILPDGNEE</sequence>
<feature type="transmembrane region" description="Helical" evidence="2">
    <location>
        <begin position="403"/>
        <end position="425"/>
    </location>
</feature>
<dbReference type="VEuPathDB" id="PlasmoDB:PocGH01_06018500"/>
<reference evidence="3 4" key="1">
    <citation type="submission" date="2016-06" db="EMBL/GenBank/DDBJ databases">
        <authorList>
            <consortium name="Pathogen Informatics"/>
        </authorList>
    </citation>
    <scope>NUCLEOTIDE SEQUENCE [LARGE SCALE GENOMIC DNA]</scope>
    <source>
        <strain evidence="3">PocGH01</strain>
    </source>
</reference>
<feature type="transmembrane region" description="Helical" evidence="2">
    <location>
        <begin position="307"/>
        <end position="329"/>
    </location>
</feature>
<keyword evidence="2" id="KW-1133">Transmembrane helix</keyword>
<accession>A0A1D3TG04</accession>
<name>A0A1D3TG04_PLAOA</name>
<dbReference type="EMBL" id="LT594587">
    <property type="protein sequence ID" value="SCP03885.1"/>
    <property type="molecule type" value="Genomic_DNA"/>
</dbReference>
<protein>
    <submittedName>
        <fullName evidence="3">Uncharacterized protein</fullName>
    </submittedName>
</protein>
<feature type="transmembrane region" description="Helical" evidence="2">
    <location>
        <begin position="740"/>
        <end position="759"/>
    </location>
</feature>
<dbReference type="OrthoDB" id="372561at2759"/>
<organism evidence="3 4">
    <name type="scientific">Plasmodium ovale</name>
    <name type="common">malaria parasite P. ovale</name>
    <dbReference type="NCBI Taxonomy" id="36330"/>
    <lineage>
        <taxon>Eukaryota</taxon>
        <taxon>Sar</taxon>
        <taxon>Alveolata</taxon>
        <taxon>Apicomplexa</taxon>
        <taxon>Aconoidasida</taxon>
        <taxon>Haemosporida</taxon>
        <taxon>Plasmodiidae</taxon>
        <taxon>Plasmodium</taxon>
        <taxon>Plasmodium (Plasmodium)</taxon>
    </lineage>
</organism>
<feature type="transmembrane region" description="Helical" evidence="2">
    <location>
        <begin position="27"/>
        <end position="49"/>
    </location>
</feature>
<dbReference type="PANTHER" id="PTHR36489">
    <property type="entry name" value="PROTEIN-COUPLED RECEPTOR GPR1, PUTATIVE-RELATED"/>
    <property type="match status" value="1"/>
</dbReference>
<keyword evidence="1" id="KW-0175">Coiled coil</keyword>
<dbReference type="PANTHER" id="PTHR36489:SF1">
    <property type="entry name" value="G-PROTEIN COUPLED RECEPTORS FAMILY 1 PROFILE DOMAIN-CONTAINING PROTEIN"/>
    <property type="match status" value="1"/>
</dbReference>
<proteinExistence type="predicted"/>
<feature type="transmembrane region" description="Helical" evidence="2">
    <location>
        <begin position="213"/>
        <end position="234"/>
    </location>
</feature>
<feature type="transmembrane region" description="Helical" evidence="2">
    <location>
        <begin position="255"/>
        <end position="274"/>
    </location>
</feature>